<sequence>MIHLKFRNSNTLAYSIVEIDNKKYLLDLASIRGRRFLIGLLPKEIIFDMIELDPFNNSFEIKSRTSLTSTTIAIMVQPLVAILYRILKSIFISAGLNQQIFMKIALFVFSMVLAYLGVIFYEKSARRKATLLIPNNCKRFKLVFKPNGKRLPVLIIGIVLNLICLIFFLLDTSGSEVALIVVNGLISLFFFFIARMPTISSVYKNRELLIVKMEEIEPIVAYK</sequence>
<protein>
    <recommendedName>
        <fullName evidence="4">Tandem five-TM protein</fullName>
    </recommendedName>
</protein>
<dbReference type="EMBL" id="AEKM01000007">
    <property type="protein sequence ID" value="EFQ55422.1"/>
    <property type="molecule type" value="Genomic_DNA"/>
</dbReference>
<comment type="caution">
    <text evidence="2">The sequence shown here is derived from an EMBL/GenBank/DDBJ whole genome shotgun (WGS) entry which is preliminary data.</text>
</comment>
<dbReference type="AlphaFoldDB" id="E3CDE9"/>
<dbReference type="NCBIfam" id="TIGR01218">
    <property type="entry name" value="Gpos_tandem_5TM"/>
    <property type="match status" value="1"/>
</dbReference>
<keyword evidence="1" id="KW-0812">Transmembrane</keyword>
<accession>E3CDE9</accession>
<keyword evidence="1" id="KW-0472">Membrane</keyword>
<proteinExistence type="predicted"/>
<name>E3CDE9_STRPA</name>
<reference evidence="2 3" key="1">
    <citation type="submission" date="2010-10" db="EMBL/GenBank/DDBJ databases">
        <authorList>
            <person name="Durkin A.S."/>
            <person name="Madupu R."/>
            <person name="Torralba M."/>
            <person name="Gillis M."/>
            <person name="Methe B."/>
            <person name="Sutton G."/>
            <person name="Nelson K.E."/>
        </authorList>
    </citation>
    <scope>NUCLEOTIDE SEQUENCE [LARGE SCALE GENOMIC DNA]</scope>
    <source>
        <strain evidence="2 3">F0405</strain>
    </source>
</reference>
<feature type="transmembrane region" description="Helical" evidence="1">
    <location>
        <begin position="100"/>
        <end position="121"/>
    </location>
</feature>
<evidence type="ECO:0000313" key="3">
    <source>
        <dbReference type="Proteomes" id="UP000003812"/>
    </source>
</evidence>
<dbReference type="Proteomes" id="UP000003812">
    <property type="component" value="Unassembled WGS sequence"/>
</dbReference>
<feature type="transmembrane region" description="Helical" evidence="1">
    <location>
        <begin position="72"/>
        <end position="94"/>
    </location>
</feature>
<keyword evidence="1" id="KW-1133">Transmembrane helix</keyword>
<dbReference type="InterPro" id="IPR005915">
    <property type="entry name" value="Tandem_5TM"/>
</dbReference>
<gene>
    <name evidence="2" type="ORF">HMPREF9626_0799</name>
</gene>
<organism evidence="2 3">
    <name type="scientific">Streptococcus parasanguinis F0405</name>
    <dbReference type="NCBI Taxonomy" id="905067"/>
    <lineage>
        <taxon>Bacteria</taxon>
        <taxon>Bacillati</taxon>
        <taxon>Bacillota</taxon>
        <taxon>Bacilli</taxon>
        <taxon>Lactobacillales</taxon>
        <taxon>Streptococcaceae</taxon>
        <taxon>Streptococcus</taxon>
    </lineage>
</organism>
<feature type="transmembrane region" description="Helical" evidence="1">
    <location>
        <begin position="176"/>
        <end position="194"/>
    </location>
</feature>
<evidence type="ECO:0000313" key="2">
    <source>
        <dbReference type="EMBL" id="EFQ55422.1"/>
    </source>
</evidence>
<evidence type="ECO:0000256" key="1">
    <source>
        <dbReference type="SAM" id="Phobius"/>
    </source>
</evidence>
<evidence type="ECO:0008006" key="4">
    <source>
        <dbReference type="Google" id="ProtNLM"/>
    </source>
</evidence>
<feature type="transmembrane region" description="Helical" evidence="1">
    <location>
        <begin position="151"/>
        <end position="170"/>
    </location>
</feature>